<dbReference type="CDD" id="cd00055">
    <property type="entry name" value="EGF_Lam"/>
    <property type="match status" value="1"/>
</dbReference>
<evidence type="ECO:0000259" key="14">
    <source>
        <dbReference type="PROSITE" id="PS50026"/>
    </source>
</evidence>
<keyword evidence="18" id="KW-1185">Reference proteome</keyword>
<feature type="disulfide bond" evidence="11">
    <location>
        <begin position="2215"/>
        <end position="2284"/>
    </location>
</feature>
<feature type="domain" description="EGF-like" evidence="14">
    <location>
        <begin position="193"/>
        <end position="233"/>
    </location>
</feature>
<dbReference type="InterPro" id="IPR024731">
    <property type="entry name" value="NELL2-like_EGF"/>
</dbReference>
<dbReference type="Gene3D" id="2.30.180.10">
    <property type="entry name" value="FAS1 domain"/>
    <property type="match status" value="7"/>
</dbReference>
<evidence type="ECO:0000256" key="6">
    <source>
        <dbReference type="ARBA" id="ARBA00023157"/>
    </source>
</evidence>
<dbReference type="SUPFAM" id="SSF82153">
    <property type="entry name" value="FAS1 domain"/>
    <property type="match status" value="7"/>
</dbReference>
<feature type="domain" description="EGF-like" evidence="14">
    <location>
        <begin position="1388"/>
        <end position="1425"/>
    </location>
</feature>
<dbReference type="SUPFAM" id="SSF56436">
    <property type="entry name" value="C-type lectin-like"/>
    <property type="match status" value="1"/>
</dbReference>
<keyword evidence="8" id="KW-0325">Glycoprotein</keyword>
<dbReference type="FunFam" id="2.10.25.10:FF:000040">
    <property type="entry name" value="Stabilin 2"/>
    <property type="match status" value="6"/>
</dbReference>
<dbReference type="Pfam" id="PF12947">
    <property type="entry name" value="EGF_3"/>
    <property type="match status" value="8"/>
</dbReference>
<keyword evidence="3 12" id="KW-0812">Transmembrane</keyword>
<dbReference type="Gene3D" id="2.10.25.10">
    <property type="entry name" value="Laminin"/>
    <property type="match status" value="13"/>
</dbReference>
<comment type="caution">
    <text evidence="10">Lacks conserved residue(s) required for the propagation of feature annotation.</text>
</comment>
<dbReference type="Pfam" id="PF24887">
    <property type="entry name" value="EGF_STAB1-2"/>
    <property type="match status" value="3"/>
</dbReference>
<proteinExistence type="predicted"/>
<evidence type="ECO:0000259" key="16">
    <source>
        <dbReference type="PROSITE" id="PS50963"/>
    </source>
</evidence>
<feature type="domain" description="EGF-like" evidence="14">
    <location>
        <begin position="1343"/>
        <end position="1381"/>
    </location>
</feature>
<evidence type="ECO:0000256" key="8">
    <source>
        <dbReference type="ARBA" id="ARBA00023180"/>
    </source>
</evidence>
<feature type="domain" description="EGF-like" evidence="14">
    <location>
        <begin position="1467"/>
        <end position="1508"/>
    </location>
</feature>
<dbReference type="Pfam" id="PF00193">
    <property type="entry name" value="Xlink"/>
    <property type="match status" value="1"/>
</dbReference>
<feature type="disulfide bond" evidence="10">
    <location>
        <begin position="1984"/>
        <end position="1993"/>
    </location>
</feature>
<protein>
    <submittedName>
        <fullName evidence="17">Stabilin 2</fullName>
    </submittedName>
</protein>
<dbReference type="InterPro" id="IPR000782">
    <property type="entry name" value="FAS1_domain"/>
</dbReference>
<evidence type="ECO:0000256" key="9">
    <source>
        <dbReference type="ARBA" id="ARBA00023292"/>
    </source>
</evidence>
<evidence type="ECO:0000313" key="18">
    <source>
        <dbReference type="Proteomes" id="UP000694620"/>
    </source>
</evidence>
<dbReference type="Proteomes" id="UP000694620">
    <property type="component" value="Chromosome 1"/>
</dbReference>
<dbReference type="SMART" id="SM00180">
    <property type="entry name" value="EGF_Lam"/>
    <property type="match status" value="4"/>
</dbReference>
<evidence type="ECO:0000313" key="17">
    <source>
        <dbReference type="Ensembl" id="ENSECRP00000016295.1"/>
    </source>
</evidence>
<feature type="transmembrane region" description="Helical" evidence="12">
    <location>
        <begin position="2459"/>
        <end position="2483"/>
    </location>
</feature>
<dbReference type="InterPro" id="IPR016186">
    <property type="entry name" value="C-type_lectin-like/link_sf"/>
</dbReference>
<reference evidence="17" key="3">
    <citation type="submission" date="2025-09" db="UniProtKB">
        <authorList>
            <consortium name="Ensembl"/>
        </authorList>
    </citation>
    <scope>IDENTIFICATION</scope>
</reference>
<keyword evidence="2 10" id="KW-0245">EGF-like domain</keyword>
<feature type="domain" description="EGF-like" evidence="14">
    <location>
        <begin position="1429"/>
        <end position="1466"/>
    </location>
</feature>
<feature type="disulfide bond" evidence="10">
    <location>
        <begin position="2028"/>
        <end position="2037"/>
    </location>
</feature>
<dbReference type="SMART" id="SM00554">
    <property type="entry name" value="FAS1"/>
    <property type="match status" value="7"/>
</dbReference>
<evidence type="ECO:0000256" key="3">
    <source>
        <dbReference type="ARBA" id="ARBA00022692"/>
    </source>
</evidence>
<dbReference type="Ensembl" id="ENSECRT00000016587.1">
    <property type="protein sequence ID" value="ENSECRP00000016295.1"/>
    <property type="gene ID" value="ENSECRG00000010864.1"/>
</dbReference>
<feature type="domain" description="EGF-like" evidence="14">
    <location>
        <begin position="106"/>
        <end position="146"/>
    </location>
</feature>
<dbReference type="InterPro" id="IPR056806">
    <property type="entry name" value="EGF_STAB1-2"/>
</dbReference>
<comment type="subcellular location">
    <subcellularLocation>
        <location evidence="1">Membrane</location>
        <topology evidence="1">Single-pass type I membrane protein</topology>
    </subcellularLocation>
</comment>
<feature type="domain" description="EGF-like" evidence="14">
    <location>
        <begin position="823"/>
        <end position="863"/>
    </location>
</feature>
<keyword evidence="9" id="KW-0424">Laminin EGF-like domain</keyword>
<feature type="domain" description="FAS1" evidence="15">
    <location>
        <begin position="365"/>
        <end position="501"/>
    </location>
</feature>
<evidence type="ECO:0000256" key="1">
    <source>
        <dbReference type="ARBA" id="ARBA00004479"/>
    </source>
</evidence>
<feature type="domain" description="EGF-like" evidence="14">
    <location>
        <begin position="154"/>
        <end position="191"/>
    </location>
</feature>
<feature type="disulfide bond" evidence="11">
    <location>
        <begin position="2239"/>
        <end position="2260"/>
    </location>
</feature>
<feature type="disulfide bond" evidence="10">
    <location>
        <begin position="763"/>
        <end position="772"/>
    </location>
</feature>
<keyword evidence="6 10" id="KW-1015">Disulfide bond</keyword>
<feature type="domain" description="EGF-like" evidence="14">
    <location>
        <begin position="2119"/>
        <end position="2160"/>
    </location>
</feature>
<dbReference type="FunFam" id="2.30.180.10:FF:000017">
    <property type="entry name" value="Stabilin 2"/>
    <property type="match status" value="1"/>
</dbReference>
<dbReference type="InterPro" id="IPR016187">
    <property type="entry name" value="CTDL_fold"/>
</dbReference>
<dbReference type="PROSITE" id="PS50026">
    <property type="entry name" value="EGF_3"/>
    <property type="match status" value="18"/>
</dbReference>
<evidence type="ECO:0000256" key="4">
    <source>
        <dbReference type="ARBA" id="ARBA00022989"/>
    </source>
</evidence>
<feature type="domain" description="FAS1" evidence="15">
    <location>
        <begin position="991"/>
        <end position="1124"/>
    </location>
</feature>
<dbReference type="PROSITE" id="PS01241">
    <property type="entry name" value="LINK_1"/>
    <property type="match status" value="1"/>
</dbReference>
<gene>
    <name evidence="17" type="primary">STAB2</name>
    <name evidence="17" type="synonym">stab2</name>
</gene>
<feature type="chain" id="PRO_5034595640" evidence="13">
    <location>
        <begin position="25"/>
        <end position="2547"/>
    </location>
</feature>
<evidence type="ECO:0000256" key="10">
    <source>
        <dbReference type="PROSITE-ProRule" id="PRU00076"/>
    </source>
</evidence>
<feature type="domain" description="FAS1" evidence="15">
    <location>
        <begin position="2306"/>
        <end position="2444"/>
    </location>
</feature>
<reference evidence="17" key="1">
    <citation type="submission" date="2021-06" db="EMBL/GenBank/DDBJ databases">
        <authorList>
            <consortium name="Wellcome Sanger Institute Data Sharing"/>
        </authorList>
    </citation>
    <scope>NUCLEOTIDE SEQUENCE [LARGE SCALE GENOMIC DNA]</scope>
</reference>
<keyword evidence="5 12" id="KW-0472">Membrane</keyword>
<reference evidence="17" key="2">
    <citation type="submission" date="2025-08" db="UniProtKB">
        <authorList>
            <consortium name="Ensembl"/>
        </authorList>
    </citation>
    <scope>IDENTIFICATION</scope>
</reference>
<evidence type="ECO:0000259" key="15">
    <source>
        <dbReference type="PROSITE" id="PS50213"/>
    </source>
</evidence>
<dbReference type="FunFam" id="2.30.180.10:FF:000018">
    <property type="entry name" value="Stabilin 2"/>
    <property type="match status" value="1"/>
</dbReference>
<feature type="disulfide bond" evidence="10">
    <location>
        <begin position="181"/>
        <end position="190"/>
    </location>
</feature>
<feature type="disulfide bond" evidence="10">
    <location>
        <begin position="202"/>
        <end position="219"/>
    </location>
</feature>
<dbReference type="GO" id="GO:0005509">
    <property type="term" value="F:calcium ion binding"/>
    <property type="evidence" value="ECO:0007669"/>
    <property type="project" value="InterPro"/>
</dbReference>
<feature type="signal peptide" evidence="13">
    <location>
        <begin position="1"/>
        <end position="24"/>
    </location>
</feature>
<feature type="domain" description="EGF-like" evidence="14">
    <location>
        <begin position="234"/>
        <end position="273"/>
    </location>
</feature>
<feature type="domain" description="FAS1" evidence="15">
    <location>
        <begin position="1134"/>
        <end position="1262"/>
    </location>
</feature>
<feature type="domain" description="EGF-like" evidence="14">
    <location>
        <begin position="1551"/>
        <end position="1592"/>
    </location>
</feature>
<dbReference type="GO" id="GO:0007155">
    <property type="term" value="P:cell adhesion"/>
    <property type="evidence" value="ECO:0007669"/>
    <property type="project" value="InterPro"/>
</dbReference>
<dbReference type="SMART" id="SM00445">
    <property type="entry name" value="LINK"/>
    <property type="match status" value="1"/>
</dbReference>
<keyword evidence="13" id="KW-0732">Signal</keyword>
<dbReference type="InterPro" id="IPR036378">
    <property type="entry name" value="FAS1_dom_sf"/>
</dbReference>
<feature type="domain" description="EGF-like" evidence="14">
    <location>
        <begin position="1954"/>
        <end position="1994"/>
    </location>
</feature>
<evidence type="ECO:0000256" key="12">
    <source>
        <dbReference type="SAM" id="Phobius"/>
    </source>
</evidence>
<feature type="disulfide bond" evidence="10">
    <location>
        <begin position="1371"/>
        <end position="1380"/>
    </location>
</feature>
<dbReference type="PANTHER" id="PTHR24038">
    <property type="entry name" value="STABILIN"/>
    <property type="match status" value="1"/>
</dbReference>
<feature type="disulfide bond" evidence="10">
    <location>
        <begin position="1433"/>
        <end position="1443"/>
    </location>
</feature>
<feature type="disulfide bond" evidence="10">
    <location>
        <begin position="1415"/>
        <end position="1424"/>
    </location>
</feature>
<feature type="domain" description="FAS1" evidence="15">
    <location>
        <begin position="1736"/>
        <end position="1877"/>
    </location>
</feature>
<dbReference type="SUPFAM" id="SSF57196">
    <property type="entry name" value="EGF/Laminin"/>
    <property type="match status" value="4"/>
</dbReference>
<dbReference type="GeneTree" id="ENSGT00940000156566"/>
<feature type="domain" description="EGF-like" evidence="14">
    <location>
        <begin position="1509"/>
        <end position="1550"/>
    </location>
</feature>
<feature type="domain" description="FAS1" evidence="15">
    <location>
        <begin position="513"/>
        <end position="647"/>
    </location>
</feature>
<keyword evidence="7" id="KW-0675">Receptor</keyword>
<feature type="domain" description="EGF-like" evidence="14">
    <location>
        <begin position="864"/>
        <end position="906"/>
    </location>
</feature>
<feature type="domain" description="EGF-like" evidence="14">
    <location>
        <begin position="907"/>
        <end position="949"/>
    </location>
</feature>
<dbReference type="Gene3D" id="3.10.100.10">
    <property type="entry name" value="Mannose-Binding Protein A, subunit A"/>
    <property type="match status" value="1"/>
</dbReference>
<dbReference type="PROSITE" id="PS50213">
    <property type="entry name" value="FAS1"/>
    <property type="match status" value="7"/>
</dbReference>
<dbReference type="InterPro" id="IPR000538">
    <property type="entry name" value="Link_dom"/>
</dbReference>
<dbReference type="InterPro" id="IPR000742">
    <property type="entry name" value="EGF"/>
</dbReference>
<accession>A0A8C4SGH3</accession>
<dbReference type="InterPro" id="IPR001881">
    <property type="entry name" value="EGF-like_Ca-bd_dom"/>
</dbReference>
<dbReference type="PROSITE" id="PS50963">
    <property type="entry name" value="LINK_2"/>
    <property type="match status" value="1"/>
</dbReference>
<dbReference type="FunFam" id="2.30.180.10:FF:000005">
    <property type="entry name" value="Stabilin 2"/>
    <property type="match status" value="2"/>
</dbReference>
<feature type="domain" description="EGF-like" evidence="14">
    <location>
        <begin position="733"/>
        <end position="773"/>
    </location>
</feature>
<evidence type="ECO:0000256" key="13">
    <source>
        <dbReference type="SAM" id="SignalP"/>
    </source>
</evidence>
<dbReference type="FunFam" id="3.10.100.10:FF:000001">
    <property type="entry name" value="Hyaluronan proteoglycan link protein 1"/>
    <property type="match status" value="1"/>
</dbReference>
<dbReference type="PANTHER" id="PTHR24038:SF0">
    <property type="entry name" value="STABILIN-2"/>
    <property type="match status" value="1"/>
</dbReference>
<dbReference type="Pfam" id="PF02469">
    <property type="entry name" value="Fasciclin"/>
    <property type="match status" value="7"/>
</dbReference>
<evidence type="ECO:0000256" key="5">
    <source>
        <dbReference type="ARBA" id="ARBA00023136"/>
    </source>
</evidence>
<evidence type="ECO:0000256" key="11">
    <source>
        <dbReference type="PROSITE-ProRule" id="PRU00323"/>
    </source>
</evidence>
<feature type="disulfide bond" evidence="10">
    <location>
        <begin position="162"/>
        <end position="179"/>
    </location>
</feature>
<dbReference type="PROSITE" id="PS00022">
    <property type="entry name" value="EGF_1"/>
    <property type="match status" value="7"/>
</dbReference>
<dbReference type="InterPro" id="IPR002049">
    <property type="entry name" value="LE_dom"/>
</dbReference>
<organism evidence="17 18">
    <name type="scientific">Erpetoichthys calabaricus</name>
    <name type="common">Rope fish</name>
    <name type="synonym">Calamoichthys calabaricus</name>
    <dbReference type="NCBI Taxonomy" id="27687"/>
    <lineage>
        <taxon>Eukaryota</taxon>
        <taxon>Metazoa</taxon>
        <taxon>Chordata</taxon>
        <taxon>Craniata</taxon>
        <taxon>Vertebrata</taxon>
        <taxon>Euteleostomi</taxon>
        <taxon>Actinopterygii</taxon>
        <taxon>Polypteriformes</taxon>
        <taxon>Polypteridae</taxon>
        <taxon>Erpetoichthys</taxon>
    </lineage>
</organism>
<name>A0A8C4SGH3_ERPCA</name>
<evidence type="ECO:0000256" key="7">
    <source>
        <dbReference type="ARBA" id="ARBA00023170"/>
    </source>
</evidence>
<feature type="domain" description="FAS1" evidence="15">
    <location>
        <begin position="1592"/>
        <end position="1719"/>
    </location>
</feature>
<feature type="disulfide bond" evidence="10">
    <location>
        <begin position="136"/>
        <end position="145"/>
    </location>
</feature>
<dbReference type="SMART" id="SM00179">
    <property type="entry name" value="EGF_CA"/>
    <property type="match status" value="8"/>
</dbReference>
<dbReference type="GO" id="GO:0016020">
    <property type="term" value="C:membrane"/>
    <property type="evidence" value="ECO:0007669"/>
    <property type="project" value="UniProtKB-SubCell"/>
</dbReference>
<dbReference type="GO" id="GO:0005540">
    <property type="term" value="F:hyaluronic acid binding"/>
    <property type="evidence" value="ECO:0007669"/>
    <property type="project" value="InterPro"/>
</dbReference>
<feature type="disulfide bond" evidence="10">
    <location>
        <begin position="1396"/>
        <end position="1413"/>
    </location>
</feature>
<evidence type="ECO:0000256" key="2">
    <source>
        <dbReference type="ARBA" id="ARBA00022536"/>
    </source>
</evidence>
<dbReference type="PROSITE" id="PS01186">
    <property type="entry name" value="EGF_2"/>
    <property type="match status" value="15"/>
</dbReference>
<dbReference type="Gene3D" id="2.170.300.10">
    <property type="entry name" value="Tie2 ligand-binding domain superfamily"/>
    <property type="match status" value="2"/>
</dbReference>
<feature type="domain" description="Link" evidence="16">
    <location>
        <begin position="2193"/>
        <end position="2286"/>
    </location>
</feature>
<feature type="domain" description="EGF-like" evidence="14">
    <location>
        <begin position="319"/>
        <end position="359"/>
    </location>
</feature>
<keyword evidence="4 12" id="KW-1133">Transmembrane helix</keyword>
<sequence length="2547" mass="276697">MDMSLRWQVILFLLELLCFMTLLAERQNRCDKTVTITTKTNCKSCILNNQISCPPGYRKLTKESGNKDCRYLLSVNNISLSLPGCSHECAKDFLDPVCCFGYWGQDCMECPGGASVPCSNNGNCSDGISGNGTCTCLPGFGGTACENCADDNLYGPNCTSVCECVHGMCDNGIRGSGLCTCFSGYTGPKCDQEIPECANLKCPMNARCTEEIGSEKLVCKCLPNHEGDSRKCTPINPCLKQVCHPNADCTHTGPNQHRCTCHLGYRGDGQICMPVDPCQDSFGGCPPDSTVCVYDGPGKSHCQCKEGFESRVPGSGCSLTDVCKTNNTCSKNAVCTTTGPGTTDCTCNEGFVGNGITCYGNIMARLQELNTEADGKWTGQLSNAISLFDSSLSWRLTSQGPFTIFVPVNKGFKGVSLKSLLADKLNTRYLAKLHITAGEINTEMLKKLDIYYTLTGKSGEPVNDEDQQLKIRIHGSKKKGSILQGDIVASNGLIHIINKLMEKVEATVESNTKENLLKILEDNGKFNRFRSLLMKSNIADLLEGPGPYTIFAPTNKAFETLTEDVLDYLQSPEGSYKLLELLRNHIVPSVELDVTSIVTSPQTTTIANQVLTFNVTSSGQILVNGEIILEADVEANNGRLYSLDGVLIPSSVVPILPHRCDVQVTTLKMGTCVSCATVTRTSCPSGIPTNSFRRGCSYTMKLLGVSVPATGCAKYCNDTRTIQKCCDGFYGEDCSPCPGGFNNSCSGNGQCIDGISGNGTCICAENFRGSRCQYCSSPVKYGPKCDKPCPCIHGECDNRPDSLGACKEGTCLPEYTGKFCERHIRPCGAQIQFCHAHANCDFNNGAVSCVCKPGYRGDGVICEEIDPCSRTDPAVCGANAKCIKTGPATHTCQCLTGWQKDGDECVEINNCLLPNRGGCHENANCIYIGPAQSDCACKTGYRGNGIDCTPINPCVEQSGECHILASCQFMFPGVWNCVCLEGYEGDGKICYGSAASGLSTLSDATKYFKWVNDAQLYQLFSESSNFTVLVPSMSAIDNMSSDERDFWTTKENLPSIIKAHLLDGVYRMNDLTNLSSLSFLPTKLRNYSVRVTNKIETVVIEDAAISASDIAATNGVIHIIDKVLIPDHKYSEALPDLLTKLGQMPECSIFRGYLIQYSLMKDIEGSDGYTLFVPSNSAIELYLKQKGTTSLEENQIRYHIVLSQKFLEQDLHDGMHEGTMLGFSYQVGFFLQNSQLFVNTAQVNFTNQLVRNGVIHGLMNVLDVQKNRCDKNISSPVEAKCTFCHSLASCPFGTAPVVGKKVHCTFSRYVLGRRFLYFGCKPVCRNTVIIKTCCEGFFGSQCEPCPGSTGKPCFGNGICQDGQNGTGICQCDKGFNGTACETCVDGKYGSHCDQDCSCVHGMCKEGPSGDGSCECDVGWRGVNCDIKITEDSCNNTCHTSANCLTSDGTSYCKCAAGFQGNGTYCTAVDACASNNGSCSSQAVCKRTTPGKRSCLCNAGYTGDGVICLEINPCLQDNGGCHANAECTHTGPNQSACNCLPGYSGDGKSCKSINLCLKKNGGCSESALCTHIGPGERNCTCHSGYVGNGLKCRGSLSAELLSPSTSHFLLKLKGSMVKDLSGEGPFTVFIPTADAFRTSLLVKQWAAKGLLSQVLRYHIVGCMQLDISDLITPINITTLQGEMIQISYSQGFTYLNKDAKILLTEAPCSNGIIHIIDKMLEPEHFQSMPTTSYGSITQDNLTTVAENHGYKKFIKLLQDTDMLTLINNPIHQPVTLFWPTDSAMMALPKEQQDFLFNKDNKAKLEEYLKYHVIRDGKIFAADLPYTKALKTMQGSDLSVSCGTKDGIGVLFLNDQKCRIVQRQLEFTGGIAHGIDCMLVPPSVGGRCDIMSTLELWGDCGYCYNVPKCPGNFKPQITKEQCTYMPSLRKNIKGCRNKCAQVFWRSKCCSNYFGKDCQACPGGPESPCSNHGVCDDGQMGTGECKCQPEYHGTACELCQPGRYGPECRVCNCTEHGSCEEGIMGSGSCFCENGWTGTFCETPLAVTPVCSPLCSTNAVCKENNTCECKPLYEGDGIRCKVVNLCMQMNGGCPSTSKCTQKGLNVTCTCPSGFSGDGYICTSIDPCINDNGGCHEHAICTAIGPNRKKCECKTGYIGDGVECSVRELPINRCSQDHGQCHVNADCTDLHFEDSKAGVFHIRSPKGTYKLTYVDAEQACKQEGAVIATYNQLSYAQEAGFHMCVAGWLSSGRVAYPTTYSNRNCGFGHVGIVDYGTRTNLSETWDVFCYRMKDIQCTCKAGYIGNGYSCSGNLLQVLTENPFLSNFLSQILKYSDHSERGKEFVDHLSNLTVHATFFVPDNNALSENETLSEQDIEYHLSTTELLYFGDLSDGKVITSWLGDRLFITVGNHCESSVIETTNAYVNQRCIIEWDISASNGVIHIIEEPLRAPKPQFEFHTGHKAGMGVGVLLLVVLISLVAFISYYYYSRRTKPFQFHYFKSDEGDDIAPIEYINPNICNPIYDAGSPADNGIDIFADKHQVVSSGPYDLSQ</sequence>
<dbReference type="SMART" id="SM00181">
    <property type="entry name" value="EGF"/>
    <property type="match status" value="23"/>
</dbReference>
<feature type="domain" description="EGF-like" evidence="14">
    <location>
        <begin position="2001"/>
        <end position="2038"/>
    </location>
</feature>